<reference evidence="4" key="1">
    <citation type="journal article" date="2019" name="Int. J. Syst. Evol. Microbiol.">
        <title>The Global Catalogue of Microorganisms (GCM) 10K type strain sequencing project: providing services to taxonomists for standard genome sequencing and annotation.</title>
        <authorList>
            <consortium name="The Broad Institute Genomics Platform"/>
            <consortium name="The Broad Institute Genome Sequencing Center for Infectious Disease"/>
            <person name="Wu L."/>
            <person name="Ma J."/>
        </authorList>
    </citation>
    <scope>NUCLEOTIDE SEQUENCE [LARGE SCALE GENOMIC DNA]</scope>
    <source>
        <strain evidence="4">CGMCC 4.7192</strain>
    </source>
</reference>
<proteinExistence type="predicted"/>
<accession>A0ABW5BPL8</accession>
<dbReference type="PANTHER" id="PTHR45947:SF3">
    <property type="entry name" value="SULFOQUINOVOSYL TRANSFERASE SQD2"/>
    <property type="match status" value="1"/>
</dbReference>
<dbReference type="Pfam" id="PF00534">
    <property type="entry name" value="Glycos_transf_1"/>
    <property type="match status" value="1"/>
</dbReference>
<evidence type="ECO:0000259" key="1">
    <source>
        <dbReference type="Pfam" id="PF00534"/>
    </source>
</evidence>
<comment type="caution">
    <text evidence="3">The sequence shown here is derived from an EMBL/GenBank/DDBJ whole genome shotgun (WGS) entry which is preliminary data.</text>
</comment>
<dbReference type="Pfam" id="PF13439">
    <property type="entry name" value="Glyco_transf_4"/>
    <property type="match status" value="1"/>
</dbReference>
<protein>
    <submittedName>
        <fullName evidence="3">Glycosyltransferase family 4 protein</fullName>
        <ecNumber evidence="3">2.4.-.-</ecNumber>
    </submittedName>
</protein>
<evidence type="ECO:0000259" key="2">
    <source>
        <dbReference type="Pfam" id="PF13439"/>
    </source>
</evidence>
<evidence type="ECO:0000313" key="3">
    <source>
        <dbReference type="EMBL" id="MFD2206845.1"/>
    </source>
</evidence>
<gene>
    <name evidence="3" type="ORF">ACFSKO_14535</name>
</gene>
<dbReference type="InterPro" id="IPR001296">
    <property type="entry name" value="Glyco_trans_1"/>
</dbReference>
<dbReference type="CDD" id="cd03801">
    <property type="entry name" value="GT4_PimA-like"/>
    <property type="match status" value="1"/>
</dbReference>
<dbReference type="EMBL" id="JBHUII010000007">
    <property type="protein sequence ID" value="MFD2206845.1"/>
    <property type="molecule type" value="Genomic_DNA"/>
</dbReference>
<dbReference type="Gene3D" id="3.40.50.2000">
    <property type="entry name" value="Glycogen Phosphorylase B"/>
    <property type="match status" value="2"/>
</dbReference>
<dbReference type="InterPro" id="IPR050194">
    <property type="entry name" value="Glycosyltransferase_grp1"/>
</dbReference>
<dbReference type="RefSeq" id="WP_380252881.1">
    <property type="nucleotide sequence ID" value="NZ_JBHUII010000007.1"/>
</dbReference>
<feature type="domain" description="Glycosyl transferase family 1" evidence="1">
    <location>
        <begin position="186"/>
        <end position="342"/>
    </location>
</feature>
<name>A0ABW5BPL8_9PROT</name>
<keyword evidence="3" id="KW-0328">Glycosyltransferase</keyword>
<sequence>MNQKPLKICVLAAASSSHTYLQCGILRDFGHHVTLVSPDDGKCPDGVRHVPCSVTSHQGIIGKLRWLKTIYNGVKSVEADVYHAHYAAELTTWMAWFVGKKPFMISCLGGDVLFDEQGTLGPIGRWITKRALKKCDHVTVVSNHLGKAVEKFGVHQSKIQRVIWGVNHEIFRPLSQNKTARSLWGVTEDAQVIFSPRMLKPFYNQIMMLDALKEVVLQSPKSVLVFATYNQDADYRKELEARTKELELEDHVRYAPPMNQQEMMLAYNGADLVISLSPSDGTPVSVMEAMACGTPVIMADLERYKEFFVHKETGWFTKIEASHVVSAILELLNDQPRYETLKIKGMTLIKEKADLHSQSRLLEESSYRLIDINSDLL</sequence>
<keyword evidence="4" id="KW-1185">Reference proteome</keyword>
<dbReference type="Proteomes" id="UP001597294">
    <property type="component" value="Unassembled WGS sequence"/>
</dbReference>
<keyword evidence="3" id="KW-0808">Transferase</keyword>
<dbReference type="EC" id="2.4.-.-" evidence="3"/>
<organism evidence="3 4">
    <name type="scientific">Kiloniella antarctica</name>
    <dbReference type="NCBI Taxonomy" id="1550907"/>
    <lineage>
        <taxon>Bacteria</taxon>
        <taxon>Pseudomonadati</taxon>
        <taxon>Pseudomonadota</taxon>
        <taxon>Alphaproteobacteria</taxon>
        <taxon>Rhodospirillales</taxon>
        <taxon>Kiloniellaceae</taxon>
        <taxon>Kiloniella</taxon>
    </lineage>
</organism>
<dbReference type="InterPro" id="IPR028098">
    <property type="entry name" value="Glyco_trans_4-like_N"/>
</dbReference>
<evidence type="ECO:0000313" key="4">
    <source>
        <dbReference type="Proteomes" id="UP001597294"/>
    </source>
</evidence>
<dbReference type="PANTHER" id="PTHR45947">
    <property type="entry name" value="SULFOQUINOVOSYL TRANSFERASE SQD2"/>
    <property type="match status" value="1"/>
</dbReference>
<dbReference type="GO" id="GO:0016757">
    <property type="term" value="F:glycosyltransferase activity"/>
    <property type="evidence" value="ECO:0007669"/>
    <property type="project" value="UniProtKB-KW"/>
</dbReference>
<feature type="domain" description="Glycosyltransferase subfamily 4-like N-terminal" evidence="2">
    <location>
        <begin position="18"/>
        <end position="169"/>
    </location>
</feature>
<dbReference type="SUPFAM" id="SSF53756">
    <property type="entry name" value="UDP-Glycosyltransferase/glycogen phosphorylase"/>
    <property type="match status" value="1"/>
</dbReference>